<feature type="region of interest" description="Disordered" evidence="1">
    <location>
        <begin position="23"/>
        <end position="97"/>
    </location>
</feature>
<reference evidence="2 3" key="1">
    <citation type="journal article" date="2011" name="PLoS Genet.">
        <title>Genomic analysis of the necrotrophic fungal pathogens Sclerotinia sclerotiorum and Botrytis cinerea.</title>
        <authorList>
            <person name="Amselem J."/>
            <person name="Cuomo C.A."/>
            <person name="van Kan J.A."/>
            <person name="Viaud M."/>
            <person name="Benito E.P."/>
            <person name="Couloux A."/>
            <person name="Coutinho P.M."/>
            <person name="de Vries R.P."/>
            <person name="Dyer P.S."/>
            <person name="Fillinger S."/>
            <person name="Fournier E."/>
            <person name="Gout L."/>
            <person name="Hahn M."/>
            <person name="Kohn L."/>
            <person name="Lapalu N."/>
            <person name="Plummer K.M."/>
            <person name="Pradier J.M."/>
            <person name="Quevillon E."/>
            <person name="Sharon A."/>
            <person name="Simon A."/>
            <person name="ten Have A."/>
            <person name="Tudzynski B."/>
            <person name="Tudzynski P."/>
            <person name="Wincker P."/>
            <person name="Andrew M."/>
            <person name="Anthouard V."/>
            <person name="Beever R.E."/>
            <person name="Beffa R."/>
            <person name="Benoit I."/>
            <person name="Bouzid O."/>
            <person name="Brault B."/>
            <person name="Chen Z."/>
            <person name="Choquer M."/>
            <person name="Collemare J."/>
            <person name="Cotton P."/>
            <person name="Danchin E.G."/>
            <person name="Da Silva C."/>
            <person name="Gautier A."/>
            <person name="Giraud C."/>
            <person name="Giraud T."/>
            <person name="Gonzalez C."/>
            <person name="Grossetete S."/>
            <person name="Guldener U."/>
            <person name="Henrissat B."/>
            <person name="Howlett B.J."/>
            <person name="Kodira C."/>
            <person name="Kretschmer M."/>
            <person name="Lappartient A."/>
            <person name="Leroch M."/>
            <person name="Levis C."/>
            <person name="Mauceli E."/>
            <person name="Neuveglise C."/>
            <person name="Oeser B."/>
            <person name="Pearson M."/>
            <person name="Poulain J."/>
            <person name="Poussereau N."/>
            <person name="Quesneville H."/>
            <person name="Rascle C."/>
            <person name="Schumacher J."/>
            <person name="Segurens B."/>
            <person name="Sexton A."/>
            <person name="Silva E."/>
            <person name="Sirven C."/>
            <person name="Soanes D.M."/>
            <person name="Talbot N.J."/>
            <person name="Templeton M."/>
            <person name="Yandava C."/>
            <person name="Yarden O."/>
            <person name="Zeng Q."/>
            <person name="Rollins J.A."/>
            <person name="Lebrun M.H."/>
            <person name="Dickman M."/>
        </authorList>
    </citation>
    <scope>NUCLEOTIDE SEQUENCE [LARGE SCALE GENOMIC DNA]</scope>
    <source>
        <strain evidence="2 3">B05.10</strain>
    </source>
</reference>
<name>A0A384K5N3_BOTFB</name>
<reference evidence="2 3" key="2">
    <citation type="journal article" date="2012" name="Eukaryot. Cell">
        <title>Genome update of Botrytis cinerea strains B05.10 and T4.</title>
        <authorList>
            <person name="Staats M."/>
            <person name="van Kan J.A."/>
        </authorList>
    </citation>
    <scope>NUCLEOTIDE SEQUENCE [LARGE SCALE GENOMIC DNA]</scope>
    <source>
        <strain evidence="2 3">B05.10</strain>
    </source>
</reference>
<dbReference type="AlphaFoldDB" id="A0A384K5N3"/>
<protein>
    <submittedName>
        <fullName evidence="2">Uncharacterized protein</fullName>
    </submittedName>
</protein>
<evidence type="ECO:0000256" key="1">
    <source>
        <dbReference type="SAM" id="MobiDB-lite"/>
    </source>
</evidence>
<feature type="compositionally biased region" description="Basic and acidic residues" evidence="1">
    <location>
        <begin position="51"/>
        <end position="63"/>
    </location>
</feature>
<accession>A0A384K5N3</accession>
<gene>
    <name evidence="2" type="ORF">BCIN_15g04650</name>
</gene>
<dbReference type="OrthoDB" id="3552097at2759"/>
<sequence length="247" mass="28600">MFSRASLRIAQIIRARKEEDMVDENVNDAEKETQSNRNIRINKNAHQSPNQRDRYVNSPERQRCLLTSLRYDPREDGSPLYSSTQTSRPSSGLPDQHKPAIEKKEIKNHKPPPYDLPEHTSSASHCQYIRGLIERRKAEVQTLERQLEEEIRKAAPSFTNTTSRVGDPLSMHRNLQREAVQGDTGKEGTLRTGLPAQIKGTMQDIEYYIQLCNKTRDIMIRDTKLMQEFKNKTDLEKQKERGKSILQ</sequence>
<dbReference type="EMBL" id="CP009819">
    <property type="protein sequence ID" value="ATZ57964.1"/>
    <property type="molecule type" value="Genomic_DNA"/>
</dbReference>
<evidence type="ECO:0000313" key="3">
    <source>
        <dbReference type="Proteomes" id="UP000001798"/>
    </source>
</evidence>
<reference evidence="2 3" key="3">
    <citation type="journal article" date="2017" name="Mol. Plant Pathol.">
        <title>A gapless genome sequence of the fungus Botrytis cinerea.</title>
        <authorList>
            <person name="Van Kan J.A."/>
            <person name="Stassen J.H."/>
            <person name="Mosbach A."/>
            <person name="Van Der Lee T.A."/>
            <person name="Faino L."/>
            <person name="Farmer A.D."/>
            <person name="Papasotiriou D.G."/>
            <person name="Zhou S."/>
            <person name="Seidl M.F."/>
            <person name="Cottam E."/>
            <person name="Edel D."/>
            <person name="Hahn M."/>
            <person name="Schwartz D.C."/>
            <person name="Dietrich R.A."/>
            <person name="Widdison S."/>
            <person name="Scalliet G."/>
        </authorList>
    </citation>
    <scope>NUCLEOTIDE SEQUENCE [LARGE SCALE GENOMIC DNA]</scope>
    <source>
        <strain evidence="2 3">B05.10</strain>
    </source>
</reference>
<organism evidence="2 3">
    <name type="scientific">Botryotinia fuckeliana (strain B05.10)</name>
    <name type="common">Noble rot fungus</name>
    <name type="synonym">Botrytis cinerea</name>
    <dbReference type="NCBI Taxonomy" id="332648"/>
    <lineage>
        <taxon>Eukaryota</taxon>
        <taxon>Fungi</taxon>
        <taxon>Dikarya</taxon>
        <taxon>Ascomycota</taxon>
        <taxon>Pezizomycotina</taxon>
        <taxon>Leotiomycetes</taxon>
        <taxon>Helotiales</taxon>
        <taxon>Sclerotiniaceae</taxon>
        <taxon>Botrytis</taxon>
    </lineage>
</organism>
<dbReference type="RefSeq" id="XP_001548482.1">
    <property type="nucleotide sequence ID" value="XM_001548432.2"/>
</dbReference>
<keyword evidence="3" id="KW-1185">Reference proteome</keyword>
<proteinExistence type="predicted"/>
<evidence type="ECO:0000313" key="2">
    <source>
        <dbReference type="EMBL" id="ATZ57964.1"/>
    </source>
</evidence>
<dbReference type="Proteomes" id="UP000001798">
    <property type="component" value="Chromosome 15"/>
</dbReference>
<dbReference type="GeneID" id="5428949"/>
<feature type="compositionally biased region" description="Polar residues" evidence="1">
    <location>
        <begin position="80"/>
        <end position="90"/>
    </location>
</feature>
<dbReference type="VEuPathDB" id="FungiDB:Bcin15g04650"/>
<feature type="compositionally biased region" description="Polar residues" evidence="1">
    <location>
        <begin position="35"/>
        <end position="50"/>
    </location>
</feature>
<dbReference type="KEGG" id="bfu:BCIN_15g04650"/>